<dbReference type="AlphaFoldDB" id="A0A6P7GTE8"/>
<evidence type="ECO:0000313" key="12">
    <source>
        <dbReference type="RefSeq" id="XP_028152779.1"/>
    </source>
</evidence>
<keyword evidence="5" id="KW-0479">Metal-binding</keyword>
<evidence type="ECO:0000313" key="10">
    <source>
        <dbReference type="EnsemblMetazoa" id="XP_050510944.1"/>
    </source>
</evidence>
<dbReference type="PANTHER" id="PTHR22930">
    <property type="match status" value="1"/>
</dbReference>
<reference evidence="12" key="1">
    <citation type="submission" date="2025-04" db="UniProtKB">
        <authorList>
            <consortium name="RefSeq"/>
        </authorList>
    </citation>
    <scope>IDENTIFICATION</scope>
    <source>
        <tissue evidence="12">Whole insect</tissue>
    </source>
</reference>
<evidence type="ECO:0000259" key="9">
    <source>
        <dbReference type="Pfam" id="PF13359"/>
    </source>
</evidence>
<dbReference type="InParanoid" id="A0A6P7GTE8"/>
<comment type="similarity">
    <text evidence="3">Belongs to the HARBI1 family.</text>
</comment>
<protein>
    <submittedName>
        <fullName evidence="12">Protein ANTAGONIST OF LIKE HETEROCHROMATIN PROTEIN 1-like</fullName>
    </submittedName>
</protein>
<evidence type="ECO:0000256" key="2">
    <source>
        <dbReference type="ARBA" id="ARBA00004123"/>
    </source>
</evidence>
<feature type="chain" id="PRO_5028006533" evidence="8">
    <location>
        <begin position="20"/>
        <end position="404"/>
    </location>
</feature>
<dbReference type="GO" id="GO:0004518">
    <property type="term" value="F:nuclease activity"/>
    <property type="evidence" value="ECO:0007669"/>
    <property type="project" value="UniProtKB-KW"/>
</dbReference>
<keyword evidence="11" id="KW-1185">Reference proteome</keyword>
<dbReference type="OrthoDB" id="6761337at2759"/>
<dbReference type="GO" id="GO:0046872">
    <property type="term" value="F:metal ion binding"/>
    <property type="evidence" value="ECO:0007669"/>
    <property type="project" value="UniProtKB-KW"/>
</dbReference>
<dbReference type="PANTHER" id="PTHR22930:SF269">
    <property type="entry name" value="NUCLEASE HARBI1-LIKE PROTEIN"/>
    <property type="match status" value="1"/>
</dbReference>
<accession>A0A6P7GTE8</accession>
<proteinExistence type="inferred from homology"/>
<keyword evidence="6" id="KW-0378">Hydrolase</keyword>
<evidence type="ECO:0000256" key="5">
    <source>
        <dbReference type="ARBA" id="ARBA00022723"/>
    </source>
</evidence>
<keyword evidence="7" id="KW-0539">Nucleus</keyword>
<dbReference type="InterPro" id="IPR045249">
    <property type="entry name" value="HARBI1-like"/>
</dbReference>
<dbReference type="Proteomes" id="UP001652700">
    <property type="component" value="Unplaced"/>
</dbReference>
<sequence>MSTEVKKTLLLLNVAVVATMMKNKKKRKPRKYWVKPWLNAELGNLRLPQEFLDARDLQSFKNFLRMNEYTFLKLLEKINPRIQKKDTNFRQCIPSRTKLIITLRYLSTGETFRSLMYNYRVSESAISEFIPIVCRAIYDELKRDYLKVPCTTEEWLNISKEFEETWNLPNILGAIDGKHVIIQAQQQEGSAFYNYKKQHSIVLLGLVDANYNFLYVNVGMNGRVSDGGVYRESDLYKAVEQNVLKFPNDKPLPLRNTPVPFVFVADAAFPLSTHIMKPYPFRNMTRQERIFNYRLSRVRRVVENTFGILANRFRVLLNVNLLVPEKVKIVTLACCALHNFLRHELKTKYTGVNPERDINKKYTLACGLSAQGGNRPKKLAIEIREEFKEYVNGVGSVSWQEDMC</sequence>
<gene>
    <name evidence="12" type="primary">LOC114346197</name>
</gene>
<organism evidence="12">
    <name type="scientific">Diabrotica virgifera virgifera</name>
    <name type="common">western corn rootworm</name>
    <dbReference type="NCBI Taxonomy" id="50390"/>
    <lineage>
        <taxon>Eukaryota</taxon>
        <taxon>Metazoa</taxon>
        <taxon>Ecdysozoa</taxon>
        <taxon>Arthropoda</taxon>
        <taxon>Hexapoda</taxon>
        <taxon>Insecta</taxon>
        <taxon>Pterygota</taxon>
        <taxon>Neoptera</taxon>
        <taxon>Endopterygota</taxon>
        <taxon>Coleoptera</taxon>
        <taxon>Polyphaga</taxon>
        <taxon>Cucujiformia</taxon>
        <taxon>Chrysomeloidea</taxon>
        <taxon>Chrysomelidae</taxon>
        <taxon>Galerucinae</taxon>
        <taxon>Diabroticina</taxon>
        <taxon>Diabroticites</taxon>
        <taxon>Diabrotica</taxon>
    </lineage>
</organism>
<evidence type="ECO:0000256" key="3">
    <source>
        <dbReference type="ARBA" id="ARBA00006958"/>
    </source>
</evidence>
<dbReference type="GO" id="GO:0016787">
    <property type="term" value="F:hydrolase activity"/>
    <property type="evidence" value="ECO:0007669"/>
    <property type="project" value="UniProtKB-KW"/>
</dbReference>
<feature type="signal peptide" evidence="8">
    <location>
        <begin position="1"/>
        <end position="19"/>
    </location>
</feature>
<comment type="cofactor">
    <cofactor evidence="1">
        <name>a divalent metal cation</name>
        <dbReference type="ChEBI" id="CHEBI:60240"/>
    </cofactor>
</comment>
<evidence type="ECO:0000256" key="1">
    <source>
        <dbReference type="ARBA" id="ARBA00001968"/>
    </source>
</evidence>
<dbReference type="EnsemblMetazoa" id="XM_050654987.1">
    <property type="protein sequence ID" value="XP_050510944.1"/>
    <property type="gene ID" value="LOC126887446"/>
</dbReference>
<evidence type="ECO:0000256" key="8">
    <source>
        <dbReference type="SAM" id="SignalP"/>
    </source>
</evidence>
<keyword evidence="8" id="KW-0732">Signal</keyword>
<evidence type="ECO:0000256" key="7">
    <source>
        <dbReference type="ARBA" id="ARBA00023242"/>
    </source>
</evidence>
<keyword evidence="4" id="KW-0540">Nuclease</keyword>
<evidence type="ECO:0000313" key="11">
    <source>
        <dbReference type="Proteomes" id="UP001652700"/>
    </source>
</evidence>
<dbReference type="Pfam" id="PF13359">
    <property type="entry name" value="DDE_Tnp_4"/>
    <property type="match status" value="1"/>
</dbReference>
<dbReference type="RefSeq" id="XP_028152779.1">
    <property type="nucleotide sequence ID" value="XM_028296978.1"/>
</dbReference>
<dbReference type="InterPro" id="IPR027806">
    <property type="entry name" value="HARBI1_dom"/>
</dbReference>
<feature type="domain" description="DDE Tnp4" evidence="9">
    <location>
        <begin position="175"/>
        <end position="339"/>
    </location>
</feature>
<reference evidence="10" key="2">
    <citation type="submission" date="2025-05" db="UniProtKB">
        <authorList>
            <consortium name="EnsemblMetazoa"/>
        </authorList>
    </citation>
    <scope>IDENTIFICATION</scope>
</reference>
<dbReference type="FunCoup" id="A0A6P7GTE8">
    <property type="interactions" value="1"/>
</dbReference>
<name>A0A6P7GTE8_DIAVI</name>
<evidence type="ECO:0000256" key="6">
    <source>
        <dbReference type="ARBA" id="ARBA00022801"/>
    </source>
</evidence>
<dbReference type="GO" id="GO:0005634">
    <property type="term" value="C:nucleus"/>
    <property type="evidence" value="ECO:0007669"/>
    <property type="project" value="UniProtKB-SubCell"/>
</dbReference>
<evidence type="ECO:0000256" key="4">
    <source>
        <dbReference type="ARBA" id="ARBA00022722"/>
    </source>
</evidence>
<comment type="subcellular location">
    <subcellularLocation>
        <location evidence="2">Nucleus</location>
    </subcellularLocation>
</comment>